<dbReference type="Gene3D" id="3.50.50.60">
    <property type="entry name" value="FAD/NAD(P)-binding domain"/>
    <property type="match status" value="2"/>
</dbReference>
<dbReference type="Gene3D" id="3.30.70.2450">
    <property type="match status" value="2"/>
</dbReference>
<dbReference type="GO" id="GO:0071949">
    <property type="term" value="F:FAD binding"/>
    <property type="evidence" value="ECO:0007669"/>
    <property type="project" value="InterPro"/>
</dbReference>
<feature type="domain" description="FAD-binding" evidence="5">
    <location>
        <begin position="341"/>
        <end position="425"/>
    </location>
</feature>
<keyword evidence="3" id="KW-0274">FAD</keyword>
<name>A0A367E5V9_9ACTN</name>
<feature type="region of interest" description="Disordered" evidence="4">
    <location>
        <begin position="257"/>
        <end position="332"/>
    </location>
</feature>
<keyword evidence="6" id="KW-0503">Monooxygenase</keyword>
<evidence type="ECO:0000313" key="7">
    <source>
        <dbReference type="Proteomes" id="UP000253507"/>
    </source>
</evidence>
<organism evidence="6 7">
    <name type="scientific">Streptomyces reniochalinae</name>
    <dbReference type="NCBI Taxonomy" id="2250578"/>
    <lineage>
        <taxon>Bacteria</taxon>
        <taxon>Bacillati</taxon>
        <taxon>Actinomycetota</taxon>
        <taxon>Actinomycetes</taxon>
        <taxon>Kitasatosporales</taxon>
        <taxon>Streptomycetaceae</taxon>
        <taxon>Streptomyces</taxon>
    </lineage>
</organism>
<dbReference type="InterPro" id="IPR036188">
    <property type="entry name" value="FAD/NAD-bd_sf"/>
</dbReference>
<keyword evidence="6" id="KW-0560">Oxidoreductase</keyword>
<evidence type="ECO:0000256" key="4">
    <source>
        <dbReference type="SAM" id="MobiDB-lite"/>
    </source>
</evidence>
<accession>A0A367E5V9</accession>
<dbReference type="PANTHER" id="PTHR43004:SF19">
    <property type="entry name" value="BINDING MONOOXYGENASE, PUTATIVE (JCVI)-RELATED"/>
    <property type="match status" value="1"/>
</dbReference>
<dbReference type="SUPFAM" id="SSF51905">
    <property type="entry name" value="FAD/NAD(P)-binding domain"/>
    <property type="match status" value="1"/>
</dbReference>
<evidence type="ECO:0000256" key="3">
    <source>
        <dbReference type="ARBA" id="ARBA00022827"/>
    </source>
</evidence>
<dbReference type="Proteomes" id="UP000253507">
    <property type="component" value="Unassembled WGS sequence"/>
</dbReference>
<feature type="compositionally biased region" description="Polar residues" evidence="4">
    <location>
        <begin position="257"/>
        <end position="271"/>
    </location>
</feature>
<dbReference type="RefSeq" id="WP_114019460.1">
    <property type="nucleotide sequence ID" value="NZ_QOIM01000057.1"/>
</dbReference>
<reference evidence="6 7" key="1">
    <citation type="submission" date="2018-06" db="EMBL/GenBank/DDBJ databases">
        <title>Streptomyces reniochalinae sp. nov. and Streptomyces diacarnus sp. nov. from marine sponges.</title>
        <authorList>
            <person name="Li L."/>
        </authorList>
    </citation>
    <scope>NUCLEOTIDE SEQUENCE [LARGE SCALE GENOMIC DNA]</scope>
    <source>
        <strain evidence="6 7">LHW50302</strain>
    </source>
</reference>
<feature type="compositionally biased region" description="Low complexity" evidence="4">
    <location>
        <begin position="280"/>
        <end position="290"/>
    </location>
</feature>
<dbReference type="InterPro" id="IPR050641">
    <property type="entry name" value="RIFMO-like"/>
</dbReference>
<dbReference type="AlphaFoldDB" id="A0A367E5V9"/>
<gene>
    <name evidence="6" type="ORF">DQ392_33470</name>
</gene>
<dbReference type="Pfam" id="PF01494">
    <property type="entry name" value="FAD_binding_3"/>
    <property type="match status" value="2"/>
</dbReference>
<dbReference type="GO" id="GO:0016709">
    <property type="term" value="F:oxidoreductase activity, acting on paired donors, with incorporation or reduction of molecular oxygen, NAD(P)H as one donor, and incorporation of one atom of oxygen"/>
    <property type="evidence" value="ECO:0007669"/>
    <property type="project" value="UniProtKB-ARBA"/>
</dbReference>
<keyword evidence="7" id="KW-1185">Reference proteome</keyword>
<protein>
    <submittedName>
        <fullName evidence="6">Monooxygenase</fullName>
    </submittedName>
</protein>
<evidence type="ECO:0000256" key="2">
    <source>
        <dbReference type="ARBA" id="ARBA00022630"/>
    </source>
</evidence>
<dbReference type="InterPro" id="IPR002938">
    <property type="entry name" value="FAD-bd"/>
</dbReference>
<proteinExistence type="predicted"/>
<dbReference type="OrthoDB" id="8670884at2"/>
<evidence type="ECO:0000256" key="1">
    <source>
        <dbReference type="ARBA" id="ARBA00001974"/>
    </source>
</evidence>
<comment type="caution">
    <text evidence="6">The sequence shown here is derived from an EMBL/GenBank/DDBJ whole genome shotgun (WGS) entry which is preliminary data.</text>
</comment>
<dbReference type="PANTHER" id="PTHR43004">
    <property type="entry name" value="TRK SYSTEM POTASSIUM UPTAKE PROTEIN"/>
    <property type="match status" value="1"/>
</dbReference>
<evidence type="ECO:0000259" key="5">
    <source>
        <dbReference type="Pfam" id="PF01494"/>
    </source>
</evidence>
<dbReference type="EMBL" id="QOIM01000057">
    <property type="protein sequence ID" value="RCG13391.1"/>
    <property type="molecule type" value="Genomic_DNA"/>
</dbReference>
<dbReference type="PRINTS" id="PR00420">
    <property type="entry name" value="RNGMNOXGNASE"/>
</dbReference>
<evidence type="ECO:0000313" key="6">
    <source>
        <dbReference type="EMBL" id="RCG13391.1"/>
    </source>
</evidence>
<keyword evidence="2" id="KW-0285">Flavoprotein</keyword>
<feature type="domain" description="FAD-binding" evidence="5">
    <location>
        <begin position="3"/>
        <end position="172"/>
    </location>
</feature>
<sequence>MDPVIIVGAGPVGLALSLALARHAVPSVVLDATEGHPEVRAARTCVLRPDTVAQLPALPGARWRSWHTQRRAQPVTETDLPPEHAPLHLAQHALEGALRGALAGEQLARVVTGSHVDLLEQDPRGVTVHTRGPSGTWWRGSYAVGCDGARSTVRKLLSVRFPGRTAVERHAVAALRVRLPWEEGHYAPDGTWEPGQVGRALLHRDPGGTPGEVTARPLPDGLWRLDWLLTPRGDLVTPQEMLERVADALTTWSQEALRTARSEQTGRTARNGSAAGMNSAPGAAEAAQPGGAYGAGLNSRNARKDGNASAGRAVGDGGGEPARPGSRAGQEAAARIGPYELVDTGVHTAHQRLARHWRVDRAFLAGDAAHLTGALGVQSVDEGLRDVTNLAWKLGLAWHHGHDRTTDALLDSYEAERRPTVTARLRAVDQAMAVVRRGSGLRSLLPGGGARSHLALLTDGHLGQGLLGAPPAYSRTPLAPPRGSTPQVPVGTEQGAPVEDVPVTAVDGSRGTLRDWLGGVGGELLVVLVAPGTAVWDSRHWLSAGMMPELAAAVEKLPLRATLLVTEGYPGAAAHTVLAVRPDGHLAAALPAGRTEALHTWAEAIRGTSAATRHQVGSQNS</sequence>
<comment type="cofactor">
    <cofactor evidence="1">
        <name>FAD</name>
        <dbReference type="ChEBI" id="CHEBI:57692"/>
    </cofactor>
</comment>